<evidence type="ECO:0000313" key="1">
    <source>
        <dbReference type="EMBL" id="WGS64115.1"/>
    </source>
</evidence>
<sequence>MIKKNILLLMFIFLISLSFSIKLDEKKINSAYEYAIKNYAKYNTKNLEIYFEKNANFSPYIVKIALYYQNEINNLIKIFKIKIFNKKIPVILFDTRKEIVGLSEYQVGGFWNNKVVFGTPVNLKHEIVHAIDFYTFKGENPFFKEGLANWFKYINDGLDLGSKYHFYVKYMIKYSQEYRNLNYEELYKKIFLNWKNGYTFGASFIGFFIEEYGINRFKNFYINLNSWNKRQLKENIIPYMINWIKWLKDENNTFNYSENFIKLCNKEENKNINLKKFTSIKNIYYNDFYYTSNNRIILNKNINGNLYSYTAVYDLDYKKVKLYKGTFVTDSKNYLLTINNIVNINFYNIQKKSILYKINTDLENISKAYISESERKIFLVNGKKIKEYKIENGEYIKTIDYDKYISTINEIDGNIIYGTTDGNIIMENKITKISNEPIRKIVETEKYIIILSGMDELSILEKNTLKIIKNINNNEYIHDISINKKIQALYILYEKGIIQKINLKDFKIEYEKNAGFDPLKNKVILTDKYFIKSDEDYINFYLLEEGKKENEIKYEQIKLKKYKECEENIMYYEYQNGYEIIENEYAELTIKKEDQTILKKELEDYLSKVKIVKDKLFISCENGVIEIYDLKTGELLYKDKKIQKIADFDGKYIYYGNKNNEIVKYDYKNKKELKKYKGHYGIIQAINLTKDNKYIISYNGLSGSINSNPGNRILIHTLGKEAYIRSITILNPIKKTIILKDGYQLLIEDTKSNIFIYNILNGKLENIIMHPLKNIKALDINENKLIITDGEKIMIYNITTGEIEKALITKEFINNMKYIEDNKIAIIVDNIIYINEGNK</sequence>
<evidence type="ECO:0000313" key="2">
    <source>
        <dbReference type="Proteomes" id="UP001232493"/>
    </source>
</evidence>
<dbReference type="InterPro" id="IPR036322">
    <property type="entry name" value="WD40_repeat_dom_sf"/>
</dbReference>
<dbReference type="Gene3D" id="2.130.10.10">
    <property type="entry name" value="YVTN repeat-like/Quinoprotein amine dehydrogenase"/>
    <property type="match status" value="1"/>
</dbReference>
<name>A0ABY8PN99_9BACT</name>
<reference evidence="1 2" key="1">
    <citation type="submission" date="2021-02" db="EMBL/GenBank/DDBJ databases">
        <title>Characterization of Marinitoga sp. nov. str. BP5-C20A.</title>
        <authorList>
            <person name="Erauso G."/>
            <person name="Postec A."/>
        </authorList>
    </citation>
    <scope>NUCLEOTIDE SEQUENCE [LARGE SCALE GENOMIC DNA]</scope>
    <source>
        <strain evidence="1 2">BP5-C20A</strain>
    </source>
</reference>
<dbReference type="Proteomes" id="UP001232493">
    <property type="component" value="Chromosome"/>
</dbReference>
<organism evidence="1 2">
    <name type="scientific">Marinitoga aeolica</name>
    <dbReference type="NCBI Taxonomy" id="2809031"/>
    <lineage>
        <taxon>Bacteria</taxon>
        <taxon>Thermotogati</taxon>
        <taxon>Thermotogota</taxon>
        <taxon>Thermotogae</taxon>
        <taxon>Petrotogales</taxon>
        <taxon>Petrotogaceae</taxon>
        <taxon>Marinitoga</taxon>
    </lineage>
</organism>
<dbReference type="EMBL" id="CP069362">
    <property type="protein sequence ID" value="WGS64115.1"/>
    <property type="molecule type" value="Genomic_DNA"/>
</dbReference>
<dbReference type="RefSeq" id="WP_280997497.1">
    <property type="nucleotide sequence ID" value="NZ_CP069362.1"/>
</dbReference>
<accession>A0ABY8PN99</accession>
<dbReference type="SUPFAM" id="SSF50978">
    <property type="entry name" value="WD40 repeat-like"/>
    <property type="match status" value="2"/>
</dbReference>
<protein>
    <submittedName>
        <fullName evidence="1">Uncharacterized protein</fullName>
    </submittedName>
</protein>
<keyword evidence="2" id="KW-1185">Reference proteome</keyword>
<proteinExistence type="predicted"/>
<gene>
    <name evidence="1" type="ORF">JRV97_06945</name>
</gene>
<dbReference type="InterPro" id="IPR015943">
    <property type="entry name" value="WD40/YVTN_repeat-like_dom_sf"/>
</dbReference>